<accession>A0A507EZU8</accession>
<dbReference type="InterPro" id="IPR027417">
    <property type="entry name" value="P-loop_NTPase"/>
</dbReference>
<dbReference type="SUPFAM" id="SSF52540">
    <property type="entry name" value="P-loop containing nucleoside triphosphate hydrolases"/>
    <property type="match status" value="1"/>
</dbReference>
<evidence type="ECO:0000313" key="5">
    <source>
        <dbReference type="EMBL" id="TPX68658.1"/>
    </source>
</evidence>
<dbReference type="InterPro" id="IPR014818">
    <property type="entry name" value="Phage/plasmid_primase_P4_C"/>
</dbReference>
<dbReference type="Gene3D" id="3.40.50.300">
    <property type="entry name" value="P-loop containing nucleotide triphosphate hydrolases"/>
    <property type="match status" value="1"/>
</dbReference>
<dbReference type="OrthoDB" id="2375545at2759"/>
<dbReference type="EMBL" id="QEAP01000345">
    <property type="protein sequence ID" value="TPX68658.1"/>
    <property type="molecule type" value="Genomic_DNA"/>
</dbReference>
<dbReference type="PANTHER" id="PTHR35372:SF2">
    <property type="entry name" value="SF3 HELICASE DOMAIN-CONTAINING PROTEIN"/>
    <property type="match status" value="1"/>
</dbReference>
<evidence type="ECO:0000313" key="6">
    <source>
        <dbReference type="Proteomes" id="UP000320333"/>
    </source>
</evidence>
<evidence type="ECO:0000259" key="4">
    <source>
        <dbReference type="PROSITE" id="PS51206"/>
    </source>
</evidence>
<feature type="domain" description="SF3 helicase" evidence="4">
    <location>
        <begin position="71"/>
        <end position="238"/>
    </location>
</feature>
<protein>
    <recommendedName>
        <fullName evidence="4">SF3 helicase domain-containing protein</fullName>
    </recommendedName>
</protein>
<comment type="caution">
    <text evidence="5">The sequence shown here is derived from an EMBL/GenBank/DDBJ whole genome shotgun (WGS) entry which is preliminary data.</text>
</comment>
<evidence type="ECO:0000256" key="1">
    <source>
        <dbReference type="ARBA" id="ARBA00022741"/>
    </source>
</evidence>
<dbReference type="Proteomes" id="UP000320333">
    <property type="component" value="Unassembled WGS sequence"/>
</dbReference>
<dbReference type="InterPro" id="IPR051620">
    <property type="entry name" value="ORF904-like_C"/>
</dbReference>
<proteinExistence type="predicted"/>
<dbReference type="NCBIfam" id="TIGR01613">
    <property type="entry name" value="primase_Cterm"/>
    <property type="match status" value="1"/>
</dbReference>
<organism evidence="5 6">
    <name type="scientific">Chytriomyces confervae</name>
    <dbReference type="NCBI Taxonomy" id="246404"/>
    <lineage>
        <taxon>Eukaryota</taxon>
        <taxon>Fungi</taxon>
        <taxon>Fungi incertae sedis</taxon>
        <taxon>Chytridiomycota</taxon>
        <taxon>Chytridiomycota incertae sedis</taxon>
        <taxon>Chytridiomycetes</taxon>
        <taxon>Chytridiales</taxon>
        <taxon>Chytriomycetaceae</taxon>
        <taxon>Chytriomyces</taxon>
    </lineage>
</organism>
<dbReference type="STRING" id="246404.A0A507EZU8"/>
<dbReference type="InterPro" id="IPR006500">
    <property type="entry name" value="Helicase_put_C_phage/plasmid"/>
</dbReference>
<dbReference type="AlphaFoldDB" id="A0A507EZU8"/>
<name>A0A507EZU8_9FUNG</name>
<dbReference type="PROSITE" id="PS51206">
    <property type="entry name" value="SF3_HELICASE_1"/>
    <property type="match status" value="1"/>
</dbReference>
<dbReference type="Pfam" id="PF08706">
    <property type="entry name" value="D5_N"/>
    <property type="match status" value="1"/>
</dbReference>
<dbReference type="GO" id="GO:0005524">
    <property type="term" value="F:ATP binding"/>
    <property type="evidence" value="ECO:0007669"/>
    <property type="project" value="UniProtKB-KW"/>
</dbReference>
<sequence>MADLQPTCSALVFPCSLIRAHFGGEPLSFADRLDSNEKLLGCANGVYNLETGEFRTGQPSDLITKIFVNPVHRAYFMQELASCLNSANSRNRFYILTGAGANGKSTIVRLLNQALGDYAGEVNITLFTQQRPPANCATPELAQIRGKRIVTCSELNARDSLNLGTIKWLTGGDRVTARNLYENNTSFYLNAAFFMLANEIPEIKAPLEDFGTWRQIKPVLFQSSFKEEVDPNSPLEFQTDENMNDKLNSWRNAFFALLIQTYRSPQHLDIPTEFPDRLQELRHKNNAFKRFVDEFVTRSAQAFSDFRHVFNQYNVFLETYKRQRAVSVDVFESGIVRILGPMHAGPMGRIGWLVELRRVAGGRFLQQ</sequence>
<dbReference type="GO" id="GO:0016787">
    <property type="term" value="F:hydrolase activity"/>
    <property type="evidence" value="ECO:0007669"/>
    <property type="project" value="UniProtKB-KW"/>
</dbReference>
<dbReference type="PANTHER" id="PTHR35372">
    <property type="entry name" value="ATP BINDING PROTEIN-RELATED"/>
    <property type="match status" value="1"/>
</dbReference>
<keyword evidence="6" id="KW-1185">Reference proteome</keyword>
<keyword evidence="3" id="KW-0067">ATP-binding</keyword>
<evidence type="ECO:0000256" key="3">
    <source>
        <dbReference type="ARBA" id="ARBA00022840"/>
    </source>
</evidence>
<reference evidence="5 6" key="1">
    <citation type="journal article" date="2019" name="Sci. Rep.">
        <title>Comparative genomics of chytrid fungi reveal insights into the obligate biotrophic and pathogenic lifestyle of Synchytrium endobioticum.</title>
        <authorList>
            <person name="van de Vossenberg B.T.L.H."/>
            <person name="Warris S."/>
            <person name="Nguyen H.D.T."/>
            <person name="van Gent-Pelzer M.P.E."/>
            <person name="Joly D.L."/>
            <person name="van de Geest H.C."/>
            <person name="Bonants P.J.M."/>
            <person name="Smith D.S."/>
            <person name="Levesque C.A."/>
            <person name="van der Lee T.A.J."/>
        </authorList>
    </citation>
    <scope>NUCLEOTIDE SEQUENCE [LARGE SCALE GENOMIC DNA]</scope>
    <source>
        <strain evidence="5 6">CBS 675.73</strain>
    </source>
</reference>
<gene>
    <name evidence="5" type="ORF">CcCBS67573_g07103</name>
</gene>
<evidence type="ECO:0000256" key="2">
    <source>
        <dbReference type="ARBA" id="ARBA00022801"/>
    </source>
</evidence>
<keyword evidence="2" id="KW-0378">Hydrolase</keyword>
<dbReference type="InterPro" id="IPR014015">
    <property type="entry name" value="Helicase_SF3_DNA-vir"/>
</dbReference>
<keyword evidence="1" id="KW-0547">Nucleotide-binding</keyword>
<dbReference type="InterPro" id="IPR045455">
    <property type="entry name" value="NrS-1_pol-like_helicase"/>
</dbReference>
<dbReference type="Pfam" id="PF19263">
    <property type="entry name" value="DUF5906"/>
    <property type="match status" value="1"/>
</dbReference>